<protein>
    <submittedName>
        <fullName evidence="3">Uncharacterized protein</fullName>
    </submittedName>
</protein>
<proteinExistence type="predicted"/>
<comment type="caution">
    <text evidence="3">The sequence shown here is derived from an EMBL/GenBank/DDBJ whole genome shotgun (WGS) entry which is preliminary data.</text>
</comment>
<dbReference type="Proteomes" id="UP000325690">
    <property type="component" value="Unassembled WGS sequence"/>
</dbReference>
<sequence>MTDEQRDEPQPYPEESAPYPYPSYPGYPAYPAYPAYRPPAPKPPPKKQWYLLGVALAVVGVLLIGLGITAVVGSLGAQPPSENTFGSGESTTVYLVAGGRKVIYISGASIAGSQRVRCVVSDAAGQRLPGQDHQKKSPRRAAARGVPWASGAAGGRRLGVEPYRGSMVLNQWQAAYAVNPDRPGDYTFRCSGADADTFGVGDEVGVAALVGGVLSAAAGLALVLFGLIAAVVTGWLRKRRSQGTEPVR</sequence>
<feature type="region of interest" description="Disordered" evidence="1">
    <location>
        <begin position="1"/>
        <end position="20"/>
    </location>
</feature>
<dbReference type="RefSeq" id="WP_152275534.1">
    <property type="nucleotide sequence ID" value="NZ_ANBP01000054.1"/>
</dbReference>
<reference evidence="3 4" key="1">
    <citation type="submission" date="2012-10" db="EMBL/GenBank/DDBJ databases">
        <title>The draft sequence of the Mycobacterium pheli genome.</title>
        <authorList>
            <person name="Pettersson B.M.F."/>
            <person name="Das S."/>
            <person name="Dasgupta S."/>
            <person name="Bhattacharya A."/>
            <person name="Kirsebom L.A."/>
        </authorList>
    </citation>
    <scope>NUCLEOTIDE SEQUENCE [LARGE SCALE GENOMIC DNA]</scope>
    <source>
        <strain evidence="3 4">CCUG 21000</strain>
    </source>
</reference>
<organism evidence="3 4">
    <name type="scientific">Mycolicibacterium phlei DSM 43239 = CCUG 21000</name>
    <dbReference type="NCBI Taxonomy" id="1226750"/>
    <lineage>
        <taxon>Bacteria</taxon>
        <taxon>Bacillati</taxon>
        <taxon>Actinomycetota</taxon>
        <taxon>Actinomycetes</taxon>
        <taxon>Mycobacteriales</taxon>
        <taxon>Mycobacteriaceae</taxon>
        <taxon>Mycolicibacterium</taxon>
    </lineage>
</organism>
<gene>
    <name evidence="3" type="ORF">MPHL21000_23420</name>
</gene>
<dbReference type="AlphaFoldDB" id="A0A5N5UQK9"/>
<keyword evidence="4" id="KW-1185">Reference proteome</keyword>
<evidence type="ECO:0000256" key="2">
    <source>
        <dbReference type="SAM" id="Phobius"/>
    </source>
</evidence>
<keyword evidence="2" id="KW-0472">Membrane</keyword>
<evidence type="ECO:0000313" key="3">
    <source>
        <dbReference type="EMBL" id="KAB7751881.1"/>
    </source>
</evidence>
<evidence type="ECO:0000256" key="1">
    <source>
        <dbReference type="SAM" id="MobiDB-lite"/>
    </source>
</evidence>
<feature type="transmembrane region" description="Helical" evidence="2">
    <location>
        <begin position="206"/>
        <end position="232"/>
    </location>
</feature>
<dbReference type="EMBL" id="ANBP01000054">
    <property type="protein sequence ID" value="KAB7751881.1"/>
    <property type="molecule type" value="Genomic_DNA"/>
</dbReference>
<keyword evidence="2" id="KW-1133">Transmembrane helix</keyword>
<name>A0A5N5UQK9_MYCPH</name>
<evidence type="ECO:0000313" key="4">
    <source>
        <dbReference type="Proteomes" id="UP000325690"/>
    </source>
</evidence>
<accession>A0A5N5UQK9</accession>
<keyword evidence="2" id="KW-0812">Transmembrane</keyword>
<feature type="transmembrane region" description="Helical" evidence="2">
    <location>
        <begin position="49"/>
        <end position="72"/>
    </location>
</feature>